<evidence type="ECO:0000313" key="1">
    <source>
        <dbReference type="EMBL" id="HIV09603.1"/>
    </source>
</evidence>
<sequence>MKKPSKPDFNHSSAAEYLTFVAAAGDKEESFDLRYEDETLWMTQRLMAALYNVSIQGIGQHIKQIYADGELLEEATIKKFFIVQQEGTRRVTRQVAHYSLPMIIAVGFKVNSPRAVQFRKWANAIIRDFTVKGWA</sequence>
<dbReference type="EMBL" id="DVOR01000185">
    <property type="protein sequence ID" value="HIV09603.1"/>
    <property type="molecule type" value="Genomic_DNA"/>
</dbReference>
<reference evidence="1" key="2">
    <citation type="journal article" date="2021" name="PeerJ">
        <title>Extensive microbial diversity within the chicken gut microbiome revealed by metagenomics and culture.</title>
        <authorList>
            <person name="Gilroy R."/>
            <person name="Ravi A."/>
            <person name="Getino M."/>
            <person name="Pursley I."/>
            <person name="Horton D.L."/>
            <person name="Alikhan N.F."/>
            <person name="Baker D."/>
            <person name="Gharbi K."/>
            <person name="Hall N."/>
            <person name="Watson M."/>
            <person name="Adriaenssens E.M."/>
            <person name="Foster-Nyarko E."/>
            <person name="Jarju S."/>
            <person name="Secka A."/>
            <person name="Antonio M."/>
            <person name="Oren A."/>
            <person name="Chaudhuri R.R."/>
            <person name="La Ragione R."/>
            <person name="Hildebrand F."/>
            <person name="Pallen M.J."/>
        </authorList>
    </citation>
    <scope>NUCLEOTIDE SEQUENCE</scope>
    <source>
        <strain evidence="1">35461</strain>
    </source>
</reference>
<dbReference type="PANTHER" id="PTHR35810:SF1">
    <property type="entry name" value="CYTOPLASMIC PROTEIN"/>
    <property type="match status" value="1"/>
</dbReference>
<dbReference type="AlphaFoldDB" id="A0A9D1NNY5"/>
<name>A0A9D1NNY5_9BACT</name>
<dbReference type="Proteomes" id="UP000886845">
    <property type="component" value="Unassembled WGS sequence"/>
</dbReference>
<dbReference type="PANTHER" id="PTHR35810">
    <property type="entry name" value="CYTOPLASMIC PROTEIN-RELATED"/>
    <property type="match status" value="1"/>
</dbReference>
<reference evidence="1" key="1">
    <citation type="submission" date="2020-10" db="EMBL/GenBank/DDBJ databases">
        <authorList>
            <person name="Gilroy R."/>
        </authorList>
    </citation>
    <scope>NUCLEOTIDE SEQUENCE</scope>
    <source>
        <strain evidence="1">35461</strain>
    </source>
</reference>
<dbReference type="InterPro" id="IPR011204">
    <property type="entry name" value="Virulence_RhuM-like"/>
</dbReference>
<protein>
    <submittedName>
        <fullName evidence="1">Virulence RhuM family protein</fullName>
    </submittedName>
</protein>
<proteinExistence type="predicted"/>
<feature type="non-terminal residue" evidence="1">
    <location>
        <position position="135"/>
    </location>
</feature>
<evidence type="ECO:0000313" key="2">
    <source>
        <dbReference type="Proteomes" id="UP000886845"/>
    </source>
</evidence>
<gene>
    <name evidence="1" type="ORF">IAC79_05785</name>
</gene>
<accession>A0A9D1NNY5</accession>
<dbReference type="Pfam" id="PF13310">
    <property type="entry name" value="Virulence_RhuM"/>
    <property type="match status" value="1"/>
</dbReference>
<comment type="caution">
    <text evidence="1">The sequence shown here is derived from an EMBL/GenBank/DDBJ whole genome shotgun (WGS) entry which is preliminary data.</text>
</comment>
<organism evidence="1 2">
    <name type="scientific">Candidatus Spyradenecus faecavium</name>
    <dbReference type="NCBI Taxonomy" id="2840947"/>
    <lineage>
        <taxon>Bacteria</taxon>
        <taxon>Pseudomonadati</taxon>
        <taxon>Lentisphaerota</taxon>
        <taxon>Lentisphaeria</taxon>
        <taxon>Lentisphaerales</taxon>
        <taxon>Lentisphaeraceae</taxon>
        <taxon>Lentisphaeraceae incertae sedis</taxon>
        <taxon>Candidatus Spyradenecus</taxon>
    </lineage>
</organism>